<dbReference type="Proteomes" id="UP001054252">
    <property type="component" value="Unassembled WGS sequence"/>
</dbReference>
<keyword evidence="3" id="KW-1185">Reference proteome</keyword>
<dbReference type="InterPro" id="IPR001810">
    <property type="entry name" value="F-box_dom"/>
</dbReference>
<dbReference type="Pfam" id="PF12937">
    <property type="entry name" value="F-box-like"/>
    <property type="match status" value="1"/>
</dbReference>
<evidence type="ECO:0000259" key="1">
    <source>
        <dbReference type="SMART" id="SM00256"/>
    </source>
</evidence>
<dbReference type="Gene3D" id="1.20.1280.50">
    <property type="match status" value="1"/>
</dbReference>
<reference evidence="2 3" key="1">
    <citation type="journal article" date="2021" name="Commun. Biol.">
        <title>The genome of Shorea leprosula (Dipterocarpaceae) highlights the ecological relevance of drought in aseasonal tropical rainforests.</title>
        <authorList>
            <person name="Ng K.K.S."/>
            <person name="Kobayashi M.J."/>
            <person name="Fawcett J.A."/>
            <person name="Hatakeyama M."/>
            <person name="Paape T."/>
            <person name="Ng C.H."/>
            <person name="Ang C.C."/>
            <person name="Tnah L.H."/>
            <person name="Lee C.T."/>
            <person name="Nishiyama T."/>
            <person name="Sese J."/>
            <person name="O'Brien M.J."/>
            <person name="Copetti D."/>
            <person name="Mohd Noor M.I."/>
            <person name="Ong R.C."/>
            <person name="Putra M."/>
            <person name="Sireger I.Z."/>
            <person name="Indrioko S."/>
            <person name="Kosugi Y."/>
            <person name="Izuno A."/>
            <person name="Isagi Y."/>
            <person name="Lee S.L."/>
            <person name="Shimizu K.K."/>
        </authorList>
    </citation>
    <scope>NUCLEOTIDE SEQUENCE [LARGE SCALE GENOMIC DNA]</scope>
    <source>
        <strain evidence="2">214</strain>
    </source>
</reference>
<dbReference type="CDD" id="cd09917">
    <property type="entry name" value="F-box_SF"/>
    <property type="match status" value="1"/>
</dbReference>
<dbReference type="AlphaFoldDB" id="A0AAV5L3Y9"/>
<dbReference type="SUPFAM" id="SSF81383">
    <property type="entry name" value="F-box domain"/>
    <property type="match status" value="1"/>
</dbReference>
<evidence type="ECO:0000313" key="3">
    <source>
        <dbReference type="Proteomes" id="UP001054252"/>
    </source>
</evidence>
<dbReference type="EMBL" id="BPVZ01000093">
    <property type="protein sequence ID" value="GKV31807.1"/>
    <property type="molecule type" value="Genomic_DNA"/>
</dbReference>
<sequence>MEHLPVEVIGDILSHLRTALDVVVASATCKKWREAFQYYLHSLTFFDGASHIYCDLRSDRLKTITTQTILQPRGYGVYHSF</sequence>
<gene>
    <name evidence="2" type="ORF">SLEP1_g40472</name>
</gene>
<dbReference type="SMART" id="SM00256">
    <property type="entry name" value="FBOX"/>
    <property type="match status" value="1"/>
</dbReference>
<protein>
    <recommendedName>
        <fullName evidence="1">F-box domain-containing protein</fullName>
    </recommendedName>
</protein>
<accession>A0AAV5L3Y9</accession>
<comment type="caution">
    <text evidence="2">The sequence shown here is derived from an EMBL/GenBank/DDBJ whole genome shotgun (WGS) entry which is preliminary data.</text>
</comment>
<evidence type="ECO:0000313" key="2">
    <source>
        <dbReference type="EMBL" id="GKV31807.1"/>
    </source>
</evidence>
<proteinExistence type="predicted"/>
<name>A0AAV5L3Y9_9ROSI</name>
<dbReference type="InterPro" id="IPR036047">
    <property type="entry name" value="F-box-like_dom_sf"/>
</dbReference>
<feature type="domain" description="F-box" evidence="1">
    <location>
        <begin position="4"/>
        <end position="44"/>
    </location>
</feature>
<organism evidence="2 3">
    <name type="scientific">Rubroshorea leprosula</name>
    <dbReference type="NCBI Taxonomy" id="152421"/>
    <lineage>
        <taxon>Eukaryota</taxon>
        <taxon>Viridiplantae</taxon>
        <taxon>Streptophyta</taxon>
        <taxon>Embryophyta</taxon>
        <taxon>Tracheophyta</taxon>
        <taxon>Spermatophyta</taxon>
        <taxon>Magnoliopsida</taxon>
        <taxon>eudicotyledons</taxon>
        <taxon>Gunneridae</taxon>
        <taxon>Pentapetalae</taxon>
        <taxon>rosids</taxon>
        <taxon>malvids</taxon>
        <taxon>Malvales</taxon>
        <taxon>Dipterocarpaceae</taxon>
        <taxon>Rubroshorea</taxon>
    </lineage>
</organism>